<evidence type="ECO:0000313" key="2">
    <source>
        <dbReference type="Proteomes" id="UP001333996"/>
    </source>
</evidence>
<dbReference type="InterPro" id="IPR011009">
    <property type="entry name" value="Kinase-like_dom_sf"/>
</dbReference>
<evidence type="ECO:0008006" key="3">
    <source>
        <dbReference type="Google" id="ProtNLM"/>
    </source>
</evidence>
<name>A0ABU7FDK0_9ACTN</name>
<proteinExistence type="predicted"/>
<dbReference type="RefSeq" id="WP_329506502.1">
    <property type="nucleotide sequence ID" value="NZ_BAAAYZ010000015.1"/>
</dbReference>
<keyword evidence="2" id="KW-1185">Reference proteome</keyword>
<comment type="caution">
    <text evidence="1">The sequence shown here is derived from an EMBL/GenBank/DDBJ whole genome shotgun (WGS) entry which is preliminary data.</text>
</comment>
<dbReference type="SUPFAM" id="SSF56112">
    <property type="entry name" value="Protein kinase-like (PK-like)"/>
    <property type="match status" value="1"/>
</dbReference>
<dbReference type="EMBL" id="JAYWVC010000019">
    <property type="protein sequence ID" value="MED7822155.1"/>
    <property type="molecule type" value="Genomic_DNA"/>
</dbReference>
<gene>
    <name evidence="1" type="ORF">VXC91_09210</name>
</gene>
<dbReference type="Gene3D" id="1.10.510.10">
    <property type="entry name" value="Transferase(Phosphotransferase) domain 1"/>
    <property type="match status" value="1"/>
</dbReference>
<accession>A0ABU7FDK0</accession>
<organism evidence="1 2">
    <name type="scientific">Streptomyces chiangmaiensis</name>
    <dbReference type="NCBI Taxonomy" id="766497"/>
    <lineage>
        <taxon>Bacteria</taxon>
        <taxon>Bacillati</taxon>
        <taxon>Actinomycetota</taxon>
        <taxon>Actinomycetes</taxon>
        <taxon>Kitasatosporales</taxon>
        <taxon>Streptomycetaceae</taxon>
        <taxon>Streptomyces</taxon>
    </lineage>
</organism>
<sequence>MVALIAPERVLGKRPGPASALWSLGVVLYAATEGVSPFRRSNTPVTPAECVP</sequence>
<dbReference type="Proteomes" id="UP001333996">
    <property type="component" value="Unassembled WGS sequence"/>
</dbReference>
<protein>
    <recommendedName>
        <fullName evidence="3">Protein kinase domain-containing protein</fullName>
    </recommendedName>
</protein>
<reference evidence="1" key="1">
    <citation type="submission" date="2024-01" db="EMBL/GenBank/DDBJ databases">
        <title>First draft genome sequence data of TA4-1, the type strain of Gram-positive actinobacterium Streptomyces chiangmaiensis.</title>
        <authorList>
            <person name="Yasawong M."/>
            <person name="Nantapong N."/>
        </authorList>
    </citation>
    <scope>NUCLEOTIDE SEQUENCE</scope>
    <source>
        <strain evidence="1">TA4-1</strain>
    </source>
</reference>
<evidence type="ECO:0000313" key="1">
    <source>
        <dbReference type="EMBL" id="MED7822155.1"/>
    </source>
</evidence>